<keyword evidence="3" id="KW-1185">Reference proteome</keyword>
<dbReference type="Proteomes" id="UP000683360">
    <property type="component" value="Unassembled WGS sequence"/>
</dbReference>
<proteinExistence type="predicted"/>
<feature type="transmembrane region" description="Helical" evidence="1">
    <location>
        <begin position="27"/>
        <end position="52"/>
    </location>
</feature>
<evidence type="ECO:0000256" key="1">
    <source>
        <dbReference type="SAM" id="Phobius"/>
    </source>
</evidence>
<keyword evidence="1" id="KW-0812">Transmembrane</keyword>
<protein>
    <recommendedName>
        <fullName evidence="4">MEGF10_11</fullName>
    </recommendedName>
</protein>
<name>A0A8S3PTK7_MYTED</name>
<reference evidence="2" key="1">
    <citation type="submission" date="2021-03" db="EMBL/GenBank/DDBJ databases">
        <authorList>
            <person name="Bekaert M."/>
        </authorList>
    </citation>
    <scope>NUCLEOTIDE SEQUENCE</scope>
</reference>
<organism evidence="2 3">
    <name type="scientific">Mytilus edulis</name>
    <name type="common">Blue mussel</name>
    <dbReference type="NCBI Taxonomy" id="6550"/>
    <lineage>
        <taxon>Eukaryota</taxon>
        <taxon>Metazoa</taxon>
        <taxon>Spiralia</taxon>
        <taxon>Lophotrochozoa</taxon>
        <taxon>Mollusca</taxon>
        <taxon>Bivalvia</taxon>
        <taxon>Autobranchia</taxon>
        <taxon>Pteriomorphia</taxon>
        <taxon>Mytilida</taxon>
        <taxon>Mytiloidea</taxon>
        <taxon>Mytilidae</taxon>
        <taxon>Mytilinae</taxon>
        <taxon>Mytilus</taxon>
    </lineage>
</organism>
<evidence type="ECO:0000313" key="2">
    <source>
        <dbReference type="EMBL" id="CAG2186380.1"/>
    </source>
</evidence>
<keyword evidence="1" id="KW-1133">Transmembrane helix</keyword>
<dbReference type="AlphaFoldDB" id="A0A8S3PTK7"/>
<sequence length="224" mass="25074">MNRTVYTIGYGFRDSKRSYSTDKGYHVGYKLVCIVVYIVHCRNLAFMIYQLLGIDKISSFKLECKIGTTTEAGGRCLSCQNDFYGEKCAQKCRCDETERCDAKVGCIPNTNSTTTNITETNLHASSNGSDSAKAGTVTKNACNGDDEDNEAGYFDLYFDKKEDANHQEEHHALRKKSLSISSFNSKVGSQDNTEVHELHQGYFHEDSQSCEVYVMVHKTQSNTA</sequence>
<evidence type="ECO:0000313" key="3">
    <source>
        <dbReference type="Proteomes" id="UP000683360"/>
    </source>
</evidence>
<evidence type="ECO:0008006" key="4">
    <source>
        <dbReference type="Google" id="ProtNLM"/>
    </source>
</evidence>
<keyword evidence="1" id="KW-0472">Membrane</keyword>
<dbReference type="OrthoDB" id="6082797at2759"/>
<gene>
    <name evidence="2" type="ORF">MEDL_1922</name>
</gene>
<comment type="caution">
    <text evidence="2">The sequence shown here is derived from an EMBL/GenBank/DDBJ whole genome shotgun (WGS) entry which is preliminary data.</text>
</comment>
<dbReference type="EMBL" id="CAJPWZ010000129">
    <property type="protein sequence ID" value="CAG2186380.1"/>
    <property type="molecule type" value="Genomic_DNA"/>
</dbReference>
<accession>A0A8S3PTK7</accession>